<dbReference type="OMA" id="PTHPWIS"/>
<dbReference type="AlphaFoldDB" id="A0A1Y1IMK4"/>
<accession>A0A1Y1IMK4</accession>
<gene>
    <name evidence="2" type="ORF">KFL_009240010</name>
</gene>
<keyword evidence="3" id="KW-1185">Reference proteome</keyword>
<evidence type="ECO:0000313" key="2">
    <source>
        <dbReference type="EMBL" id="GAQ92110.1"/>
    </source>
</evidence>
<organism evidence="2 3">
    <name type="scientific">Klebsormidium nitens</name>
    <name type="common">Green alga</name>
    <name type="synonym">Ulothrix nitens</name>
    <dbReference type="NCBI Taxonomy" id="105231"/>
    <lineage>
        <taxon>Eukaryota</taxon>
        <taxon>Viridiplantae</taxon>
        <taxon>Streptophyta</taxon>
        <taxon>Klebsormidiophyceae</taxon>
        <taxon>Klebsormidiales</taxon>
        <taxon>Klebsormidiaceae</taxon>
        <taxon>Klebsormidium</taxon>
    </lineage>
</organism>
<dbReference type="EMBL" id="DF237873">
    <property type="protein sequence ID" value="GAQ92110.1"/>
    <property type="molecule type" value="Genomic_DNA"/>
</dbReference>
<name>A0A1Y1IMK4_KLENI</name>
<evidence type="ECO:0000256" key="1">
    <source>
        <dbReference type="SAM" id="MobiDB-lite"/>
    </source>
</evidence>
<evidence type="ECO:0000313" key="3">
    <source>
        <dbReference type="Proteomes" id="UP000054558"/>
    </source>
</evidence>
<reference evidence="2 3" key="1">
    <citation type="journal article" date="2014" name="Nat. Commun.">
        <title>Klebsormidium flaccidum genome reveals primary factors for plant terrestrial adaptation.</title>
        <authorList>
            <person name="Hori K."/>
            <person name="Maruyama F."/>
            <person name="Fujisawa T."/>
            <person name="Togashi T."/>
            <person name="Yamamoto N."/>
            <person name="Seo M."/>
            <person name="Sato S."/>
            <person name="Yamada T."/>
            <person name="Mori H."/>
            <person name="Tajima N."/>
            <person name="Moriyama T."/>
            <person name="Ikeuchi M."/>
            <person name="Watanabe M."/>
            <person name="Wada H."/>
            <person name="Kobayashi K."/>
            <person name="Saito M."/>
            <person name="Masuda T."/>
            <person name="Sasaki-Sekimoto Y."/>
            <person name="Mashiguchi K."/>
            <person name="Awai K."/>
            <person name="Shimojima M."/>
            <person name="Masuda S."/>
            <person name="Iwai M."/>
            <person name="Nobusawa T."/>
            <person name="Narise T."/>
            <person name="Kondo S."/>
            <person name="Saito H."/>
            <person name="Sato R."/>
            <person name="Murakawa M."/>
            <person name="Ihara Y."/>
            <person name="Oshima-Yamada Y."/>
            <person name="Ohtaka K."/>
            <person name="Satoh M."/>
            <person name="Sonobe K."/>
            <person name="Ishii M."/>
            <person name="Ohtani R."/>
            <person name="Kanamori-Sato M."/>
            <person name="Honoki R."/>
            <person name="Miyazaki D."/>
            <person name="Mochizuki H."/>
            <person name="Umetsu J."/>
            <person name="Higashi K."/>
            <person name="Shibata D."/>
            <person name="Kamiya Y."/>
            <person name="Sato N."/>
            <person name="Nakamura Y."/>
            <person name="Tabata S."/>
            <person name="Ida S."/>
            <person name="Kurokawa K."/>
            <person name="Ohta H."/>
        </authorList>
    </citation>
    <scope>NUCLEOTIDE SEQUENCE [LARGE SCALE GENOMIC DNA]</scope>
    <source>
        <strain evidence="2 3">NIES-2285</strain>
    </source>
</reference>
<sequence length="97" mass="11069">RTKRSFLSRLVSAIWRITESPEFSADHLLRLATKTRSVSGESGMTQKCSPHENRSDHEGQGSITTLALTSFSPTHPWISLWSQLFALYFSYRFFTVS</sequence>
<protein>
    <submittedName>
        <fullName evidence="2">Uncharacterized protein</fullName>
    </submittedName>
</protein>
<feature type="compositionally biased region" description="Basic and acidic residues" evidence="1">
    <location>
        <begin position="49"/>
        <end position="59"/>
    </location>
</feature>
<dbReference type="Proteomes" id="UP000054558">
    <property type="component" value="Unassembled WGS sequence"/>
</dbReference>
<feature type="non-terminal residue" evidence="2">
    <location>
        <position position="1"/>
    </location>
</feature>
<proteinExistence type="predicted"/>
<feature type="region of interest" description="Disordered" evidence="1">
    <location>
        <begin position="36"/>
        <end position="59"/>
    </location>
</feature>
<feature type="compositionally biased region" description="Polar residues" evidence="1">
    <location>
        <begin position="36"/>
        <end position="48"/>
    </location>
</feature>